<dbReference type="AlphaFoldDB" id="A0A1V1NX67"/>
<reference evidence="2" key="1">
    <citation type="submission" date="2012-11" db="EMBL/GenBank/DDBJ databases">
        <authorList>
            <person name="Lucero-Rivera Y.E."/>
            <person name="Tovar-Ramirez D."/>
        </authorList>
    </citation>
    <scope>NUCLEOTIDE SEQUENCE [LARGE SCALE GENOMIC DNA]</scope>
    <source>
        <strain evidence="2">Araruama</strain>
    </source>
</reference>
<protein>
    <submittedName>
        <fullName evidence="1">Uncharacterized protein</fullName>
    </submittedName>
</protein>
<comment type="caution">
    <text evidence="1">The sequence shown here is derived from an EMBL/GenBank/DDBJ whole genome shotgun (WGS) entry which is preliminary data.</text>
</comment>
<proteinExistence type="predicted"/>
<dbReference type="EMBL" id="ATBP01001516">
    <property type="protein sequence ID" value="ETR67187.1"/>
    <property type="molecule type" value="Genomic_DNA"/>
</dbReference>
<dbReference type="Proteomes" id="UP000189670">
    <property type="component" value="Unassembled WGS sequence"/>
</dbReference>
<sequence>MFKDNSELIMPWTSQFLNHSEVTLSVEGSFIHWINVENNKIFSDNPLTLIINKNIHLKAVFDSDICFDFNLNEGFNPVSLPVFPSDNNVSSVLQSTDASAYRFSGNNYVPVNNLLTKIGYWVKLHESKKLTVCGPPLNNLNLELAPGFHFIGSVSTKQTPSTIPTDNIEAIYIWKDNAWVEVTEMTPGLAHCVKIKTPCQFILNGE</sequence>
<evidence type="ECO:0000313" key="1">
    <source>
        <dbReference type="EMBL" id="ETR67187.1"/>
    </source>
</evidence>
<accession>A0A1V1NX67</accession>
<name>A0A1V1NX67_9BACT</name>
<organism evidence="1 2">
    <name type="scientific">Candidatus Magnetoglobus multicellularis str. Araruama</name>
    <dbReference type="NCBI Taxonomy" id="890399"/>
    <lineage>
        <taxon>Bacteria</taxon>
        <taxon>Pseudomonadati</taxon>
        <taxon>Thermodesulfobacteriota</taxon>
        <taxon>Desulfobacteria</taxon>
        <taxon>Desulfobacterales</taxon>
        <taxon>Desulfobacteraceae</taxon>
        <taxon>Candidatus Magnetoglobus</taxon>
    </lineage>
</organism>
<evidence type="ECO:0000313" key="2">
    <source>
        <dbReference type="Proteomes" id="UP000189670"/>
    </source>
</evidence>
<gene>
    <name evidence="1" type="ORF">OMM_05274</name>
</gene>